<evidence type="ECO:0000256" key="3">
    <source>
        <dbReference type="ARBA" id="ARBA00023125"/>
    </source>
</evidence>
<dbReference type="InterPro" id="IPR011010">
    <property type="entry name" value="DNA_brk_join_enz"/>
</dbReference>
<feature type="domain" description="Core-binding (CB)" evidence="6">
    <location>
        <begin position="82"/>
        <end position="170"/>
    </location>
</feature>
<organism evidence="7 8">
    <name type="scientific">Thiothrix lacustris</name>
    <dbReference type="NCBI Taxonomy" id="525917"/>
    <lineage>
        <taxon>Bacteria</taxon>
        <taxon>Pseudomonadati</taxon>
        <taxon>Pseudomonadota</taxon>
        <taxon>Gammaproteobacteria</taxon>
        <taxon>Thiotrichales</taxon>
        <taxon>Thiotrichaceae</taxon>
        <taxon>Thiothrix</taxon>
    </lineage>
</organism>
<dbReference type="Pfam" id="PF09003">
    <property type="entry name" value="Arm-DNA-bind_1"/>
    <property type="match status" value="1"/>
</dbReference>
<dbReference type="EMBL" id="MTEJ01000192">
    <property type="protein sequence ID" value="OQX07938.1"/>
    <property type="molecule type" value="Genomic_DNA"/>
</dbReference>
<evidence type="ECO:0000256" key="5">
    <source>
        <dbReference type="PROSITE-ProRule" id="PRU01248"/>
    </source>
</evidence>
<dbReference type="GO" id="GO:0003677">
    <property type="term" value="F:DNA binding"/>
    <property type="evidence" value="ECO:0007669"/>
    <property type="project" value="UniProtKB-UniRule"/>
</dbReference>
<dbReference type="InterPro" id="IPR002104">
    <property type="entry name" value="Integrase_catalytic"/>
</dbReference>
<reference evidence="7 8" key="1">
    <citation type="submission" date="2017-01" db="EMBL/GenBank/DDBJ databases">
        <title>Novel large sulfur bacteria in the metagenomes of groundwater-fed chemosynthetic microbial mats in the Lake Huron basin.</title>
        <authorList>
            <person name="Sharrar A.M."/>
            <person name="Flood B.E."/>
            <person name="Bailey J.V."/>
            <person name="Jones D.S."/>
            <person name="Biddanda B."/>
            <person name="Ruberg S.A."/>
            <person name="Marcus D.N."/>
            <person name="Dick G.J."/>
        </authorList>
    </citation>
    <scope>NUCLEOTIDE SEQUENCE [LARGE SCALE GENOMIC DNA]</scope>
    <source>
        <strain evidence="7">A8</strain>
    </source>
</reference>
<accession>A0A1Y1QKJ9</accession>
<comment type="similarity">
    <text evidence="1">Belongs to the 'phage' integrase family.</text>
</comment>
<evidence type="ECO:0000256" key="4">
    <source>
        <dbReference type="ARBA" id="ARBA00023172"/>
    </source>
</evidence>
<dbReference type="InterPro" id="IPR015094">
    <property type="entry name" value="Integrase_lambda-typ_DNA-bd_N"/>
</dbReference>
<gene>
    <name evidence="7" type="ORF">BWK73_26850</name>
</gene>
<dbReference type="PROSITE" id="PS51900">
    <property type="entry name" value="CB"/>
    <property type="match status" value="1"/>
</dbReference>
<protein>
    <recommendedName>
        <fullName evidence="6">Core-binding (CB) domain-containing protein</fullName>
    </recommendedName>
</protein>
<dbReference type="InterPro" id="IPR016177">
    <property type="entry name" value="DNA-bd_dom_sf"/>
</dbReference>
<dbReference type="SUPFAM" id="SSF54171">
    <property type="entry name" value="DNA-binding domain"/>
    <property type="match status" value="1"/>
</dbReference>
<proteinExistence type="inferred from homology"/>
<dbReference type="AlphaFoldDB" id="A0A1Y1QKJ9"/>
<evidence type="ECO:0000259" key="6">
    <source>
        <dbReference type="PROSITE" id="PS51900"/>
    </source>
</evidence>
<comment type="caution">
    <text evidence="7">The sequence shown here is derived from an EMBL/GenBank/DDBJ whole genome shotgun (WGS) entry which is preliminary data.</text>
</comment>
<dbReference type="Proteomes" id="UP000192491">
    <property type="component" value="Unassembled WGS sequence"/>
</dbReference>
<evidence type="ECO:0000256" key="2">
    <source>
        <dbReference type="ARBA" id="ARBA00022908"/>
    </source>
</evidence>
<keyword evidence="3 5" id="KW-0238">DNA-binding</keyword>
<dbReference type="Pfam" id="PF00589">
    <property type="entry name" value="Phage_integrase"/>
    <property type="match status" value="1"/>
</dbReference>
<keyword evidence="2" id="KW-0229">DNA integration</keyword>
<name>A0A1Y1QKJ9_9GAMM</name>
<dbReference type="SUPFAM" id="SSF56349">
    <property type="entry name" value="DNA breaking-rejoining enzymes"/>
    <property type="match status" value="1"/>
</dbReference>
<evidence type="ECO:0000256" key="1">
    <source>
        <dbReference type="ARBA" id="ARBA00008857"/>
    </source>
</evidence>
<dbReference type="InterPro" id="IPR044068">
    <property type="entry name" value="CB"/>
</dbReference>
<sequence length="400" mass="46025">MGRNRTTSGEGLPPNLYRKPQAEGHYYQYRDPRSGKFHGLGYDRKTAISQATQLNALIAEQQRTNRVTAIYQPKQPEKRQYWDWSTALNTYHDLTDKRETAKKIAENTAKTRRSHINALRKLPNWQLDPANLEQMIADTAAFLDSYRTQGKDRTAQSLRTTIRDVFIELRHLGQWLNPLDPGTATRNEPATVKRSRLELEQFWAIIDYAKSKPGQFEPWFEHAMLLAITTSHCNAELNRLTYHDTATGCHTDNDWLYITREKVDTSRIKIPLDFRLEKVGKSIRDIIAMTRSDGIQTPFIIHHQRGMTNAKRGDPVHPYAFSRRFAAARDALGITPEKGKTPVTFYEIRSLCQRLAREQGIDTQTLMGHKQASTTEIYNDPRGGFIELQLNTVAQNTRKT</sequence>
<dbReference type="InterPro" id="IPR013762">
    <property type="entry name" value="Integrase-like_cat_sf"/>
</dbReference>
<dbReference type="GO" id="GO:0006310">
    <property type="term" value="P:DNA recombination"/>
    <property type="evidence" value="ECO:0007669"/>
    <property type="project" value="UniProtKB-KW"/>
</dbReference>
<evidence type="ECO:0000313" key="8">
    <source>
        <dbReference type="Proteomes" id="UP000192491"/>
    </source>
</evidence>
<dbReference type="Gene3D" id="3.30.160.60">
    <property type="entry name" value="Classic Zinc Finger"/>
    <property type="match status" value="1"/>
</dbReference>
<dbReference type="Gene3D" id="1.10.443.10">
    <property type="entry name" value="Intergrase catalytic core"/>
    <property type="match status" value="1"/>
</dbReference>
<dbReference type="GO" id="GO:0008907">
    <property type="term" value="F:integrase activity"/>
    <property type="evidence" value="ECO:0007669"/>
    <property type="project" value="InterPro"/>
</dbReference>
<evidence type="ECO:0000313" key="7">
    <source>
        <dbReference type="EMBL" id="OQX07938.1"/>
    </source>
</evidence>
<keyword evidence="4" id="KW-0233">DNA recombination</keyword>